<evidence type="ECO:0000313" key="9">
    <source>
        <dbReference type="Proteomes" id="UP000546200"/>
    </source>
</evidence>
<evidence type="ECO:0000256" key="5">
    <source>
        <dbReference type="ARBA" id="ARBA00022801"/>
    </source>
</evidence>
<evidence type="ECO:0000256" key="3">
    <source>
        <dbReference type="ARBA" id="ARBA00022729"/>
    </source>
</evidence>
<dbReference type="RefSeq" id="WP_343055229.1">
    <property type="nucleotide sequence ID" value="NZ_JACIJK010000005.1"/>
</dbReference>
<evidence type="ECO:0000256" key="1">
    <source>
        <dbReference type="ARBA" id="ARBA00007277"/>
    </source>
</evidence>
<evidence type="ECO:0000256" key="4">
    <source>
        <dbReference type="ARBA" id="ARBA00022798"/>
    </source>
</evidence>
<protein>
    <recommendedName>
        <fullName evidence="2">glycerophosphodiester phosphodiesterase</fullName>
        <ecNumber evidence="2">3.1.4.46</ecNumber>
    </recommendedName>
</protein>
<evidence type="ECO:0000259" key="7">
    <source>
        <dbReference type="PROSITE" id="PS51704"/>
    </source>
</evidence>
<gene>
    <name evidence="8" type="ORF">FHS94_002022</name>
</gene>
<keyword evidence="4" id="KW-0319">Glycerol metabolism</keyword>
<name>A0A7W9BE40_9SPHN</name>
<dbReference type="SUPFAM" id="SSF51695">
    <property type="entry name" value="PLC-like phosphodiesterases"/>
    <property type="match status" value="1"/>
</dbReference>
<proteinExistence type="inferred from homology"/>
<keyword evidence="5 8" id="KW-0378">Hydrolase</keyword>
<keyword evidence="9" id="KW-1185">Reference proteome</keyword>
<accession>A0A7W9BE40</accession>
<dbReference type="PROSITE" id="PS51704">
    <property type="entry name" value="GP_PDE"/>
    <property type="match status" value="1"/>
</dbReference>
<dbReference type="GO" id="GO:0042597">
    <property type="term" value="C:periplasmic space"/>
    <property type="evidence" value="ECO:0007669"/>
    <property type="project" value="TreeGrafter"/>
</dbReference>
<comment type="caution">
    <text evidence="8">The sequence shown here is derived from an EMBL/GenBank/DDBJ whole genome shotgun (WGS) entry which is preliminary data.</text>
</comment>
<dbReference type="GO" id="GO:0006629">
    <property type="term" value="P:lipid metabolic process"/>
    <property type="evidence" value="ECO:0007669"/>
    <property type="project" value="InterPro"/>
</dbReference>
<dbReference type="PANTHER" id="PTHR43620:SF7">
    <property type="entry name" value="GLYCEROPHOSPHODIESTER PHOSPHODIESTERASE GDPD5-RELATED"/>
    <property type="match status" value="1"/>
</dbReference>
<dbReference type="PANTHER" id="PTHR43620">
    <property type="entry name" value="GLYCEROPHOSPHORYL DIESTER PHOSPHODIESTERASE"/>
    <property type="match status" value="1"/>
</dbReference>
<dbReference type="Gene3D" id="3.20.20.190">
    <property type="entry name" value="Phosphatidylinositol (PI) phosphodiesterase"/>
    <property type="match status" value="1"/>
</dbReference>
<evidence type="ECO:0000313" key="8">
    <source>
        <dbReference type="EMBL" id="MBB5715181.1"/>
    </source>
</evidence>
<dbReference type="GO" id="GO:0008889">
    <property type="term" value="F:glycerophosphodiester phosphodiesterase activity"/>
    <property type="evidence" value="ECO:0007669"/>
    <property type="project" value="UniProtKB-EC"/>
</dbReference>
<dbReference type="AlphaFoldDB" id="A0A7W9BE40"/>
<evidence type="ECO:0000256" key="2">
    <source>
        <dbReference type="ARBA" id="ARBA00012247"/>
    </source>
</evidence>
<keyword evidence="3" id="KW-0732">Signal</keyword>
<dbReference type="InterPro" id="IPR030395">
    <property type="entry name" value="GP_PDE_dom"/>
</dbReference>
<dbReference type="GO" id="GO:0006071">
    <property type="term" value="P:glycerol metabolic process"/>
    <property type="evidence" value="ECO:0007669"/>
    <property type="project" value="UniProtKB-KW"/>
</dbReference>
<dbReference type="InterPro" id="IPR017946">
    <property type="entry name" value="PLC-like_Pdiesterase_TIM-brl"/>
</dbReference>
<dbReference type="EMBL" id="JACIJK010000005">
    <property type="protein sequence ID" value="MBB5715181.1"/>
    <property type="molecule type" value="Genomic_DNA"/>
</dbReference>
<dbReference type="EC" id="3.1.4.46" evidence="2"/>
<comment type="similarity">
    <text evidence="1">Belongs to the glycerophosphoryl diester phosphodiesterase family.</text>
</comment>
<organism evidence="8 9">
    <name type="scientific">Sphingomonas aerophila</name>
    <dbReference type="NCBI Taxonomy" id="1344948"/>
    <lineage>
        <taxon>Bacteria</taxon>
        <taxon>Pseudomonadati</taxon>
        <taxon>Pseudomonadota</taxon>
        <taxon>Alphaproteobacteria</taxon>
        <taxon>Sphingomonadales</taxon>
        <taxon>Sphingomonadaceae</taxon>
        <taxon>Sphingomonas</taxon>
    </lineage>
</organism>
<reference evidence="8 9" key="1">
    <citation type="submission" date="2020-08" db="EMBL/GenBank/DDBJ databases">
        <title>Genomic Encyclopedia of Type Strains, Phase IV (KMG-IV): sequencing the most valuable type-strain genomes for metagenomic binning, comparative biology and taxonomic classification.</title>
        <authorList>
            <person name="Goeker M."/>
        </authorList>
    </citation>
    <scope>NUCLEOTIDE SEQUENCE [LARGE SCALE GENOMIC DNA]</scope>
    <source>
        <strain evidence="8 9">DSM 100044</strain>
    </source>
</reference>
<dbReference type="Proteomes" id="UP000546200">
    <property type="component" value="Unassembled WGS sequence"/>
</dbReference>
<comment type="catalytic activity">
    <reaction evidence="6">
        <text>a sn-glycero-3-phosphodiester + H2O = an alcohol + sn-glycerol 3-phosphate + H(+)</text>
        <dbReference type="Rhea" id="RHEA:12969"/>
        <dbReference type="ChEBI" id="CHEBI:15377"/>
        <dbReference type="ChEBI" id="CHEBI:15378"/>
        <dbReference type="ChEBI" id="CHEBI:30879"/>
        <dbReference type="ChEBI" id="CHEBI:57597"/>
        <dbReference type="ChEBI" id="CHEBI:83408"/>
        <dbReference type="EC" id="3.1.4.46"/>
    </reaction>
</comment>
<evidence type="ECO:0000256" key="6">
    <source>
        <dbReference type="ARBA" id="ARBA00047512"/>
    </source>
</evidence>
<feature type="domain" description="GP-PDE" evidence="7">
    <location>
        <begin position="34"/>
        <end position="363"/>
    </location>
</feature>
<dbReference type="Pfam" id="PF03009">
    <property type="entry name" value="GDPD"/>
    <property type="match status" value="1"/>
</dbReference>
<sequence>MRMVAAGGLNRREVIAAIGAAALAPRALAAERRVEVFGHRGASALRPEHTLASYEKAIADGADFIEPDLVISKDGVLIIRHEPNIAETTDVARHPEFAGRRTEKVIDGVGQVGWFVEDFTLAELKTLRAIERLPQLRPQNAAMDGRFGLVTWQEMIDFAAAASRARGRPIGLVPELKHSTYFRALGLPLEDRFLSTLDDGFVRRCPLVIQSFEVGNLRHLRRKLGRRANLRLMQLIDPGHPPADIVKQGGSLTSASMMEAAGLNDIARYADILAPDTRSIIPLGPDKKLLPPSPVTALAHKAGLSVMPYTFRPENYFLAADFQNGDGPTARNPAGSVAEMRAYLAAGIDGFFTDDPGLGRQAADQAKAGPVRRAKAA</sequence>